<proteinExistence type="predicted"/>
<name>A0AAD9J3K0_9ANNE</name>
<protein>
    <submittedName>
        <fullName evidence="1">Uncharacterized protein</fullName>
    </submittedName>
</protein>
<sequence>MPNTEENKFISDILTPSRMKKTCLSTLCNLVVTEADNAPVTE</sequence>
<organism evidence="1 2">
    <name type="scientific">Paralvinella palmiformis</name>
    <dbReference type="NCBI Taxonomy" id="53620"/>
    <lineage>
        <taxon>Eukaryota</taxon>
        <taxon>Metazoa</taxon>
        <taxon>Spiralia</taxon>
        <taxon>Lophotrochozoa</taxon>
        <taxon>Annelida</taxon>
        <taxon>Polychaeta</taxon>
        <taxon>Sedentaria</taxon>
        <taxon>Canalipalpata</taxon>
        <taxon>Terebellida</taxon>
        <taxon>Terebelliformia</taxon>
        <taxon>Alvinellidae</taxon>
        <taxon>Paralvinella</taxon>
    </lineage>
</organism>
<dbReference type="Proteomes" id="UP001208570">
    <property type="component" value="Unassembled WGS sequence"/>
</dbReference>
<reference evidence="1" key="1">
    <citation type="journal article" date="2023" name="Mol. Biol. Evol.">
        <title>Third-Generation Sequencing Reveals the Adaptive Role of the Epigenome in Three Deep-Sea Polychaetes.</title>
        <authorList>
            <person name="Perez M."/>
            <person name="Aroh O."/>
            <person name="Sun Y."/>
            <person name="Lan Y."/>
            <person name="Juniper S.K."/>
            <person name="Young C.R."/>
            <person name="Angers B."/>
            <person name="Qian P.Y."/>
        </authorList>
    </citation>
    <scope>NUCLEOTIDE SEQUENCE</scope>
    <source>
        <strain evidence="1">P08H-3</strain>
    </source>
</reference>
<keyword evidence="2" id="KW-1185">Reference proteome</keyword>
<gene>
    <name evidence="1" type="ORF">LSH36_683g03149</name>
</gene>
<evidence type="ECO:0000313" key="1">
    <source>
        <dbReference type="EMBL" id="KAK2145371.1"/>
    </source>
</evidence>
<evidence type="ECO:0000313" key="2">
    <source>
        <dbReference type="Proteomes" id="UP001208570"/>
    </source>
</evidence>
<feature type="non-terminal residue" evidence="1">
    <location>
        <position position="1"/>
    </location>
</feature>
<dbReference type="AlphaFoldDB" id="A0AAD9J3K0"/>
<comment type="caution">
    <text evidence="1">The sequence shown here is derived from an EMBL/GenBank/DDBJ whole genome shotgun (WGS) entry which is preliminary data.</text>
</comment>
<accession>A0AAD9J3K0</accession>
<dbReference type="EMBL" id="JAODUP010000685">
    <property type="protein sequence ID" value="KAK2145371.1"/>
    <property type="molecule type" value="Genomic_DNA"/>
</dbReference>